<feature type="compositionally biased region" description="Basic and acidic residues" evidence="1">
    <location>
        <begin position="917"/>
        <end position="932"/>
    </location>
</feature>
<organism evidence="2 3">
    <name type="scientific">Lupinus albus</name>
    <name type="common">White lupine</name>
    <name type="synonym">Lupinus termis</name>
    <dbReference type="NCBI Taxonomy" id="3870"/>
    <lineage>
        <taxon>Eukaryota</taxon>
        <taxon>Viridiplantae</taxon>
        <taxon>Streptophyta</taxon>
        <taxon>Embryophyta</taxon>
        <taxon>Tracheophyta</taxon>
        <taxon>Spermatophyta</taxon>
        <taxon>Magnoliopsida</taxon>
        <taxon>eudicotyledons</taxon>
        <taxon>Gunneridae</taxon>
        <taxon>Pentapetalae</taxon>
        <taxon>rosids</taxon>
        <taxon>fabids</taxon>
        <taxon>Fabales</taxon>
        <taxon>Fabaceae</taxon>
        <taxon>Papilionoideae</taxon>
        <taxon>50 kb inversion clade</taxon>
        <taxon>genistoids sensu lato</taxon>
        <taxon>core genistoids</taxon>
        <taxon>Genisteae</taxon>
        <taxon>Lupinus</taxon>
    </lineage>
</organism>
<feature type="compositionally biased region" description="Polar residues" evidence="1">
    <location>
        <begin position="712"/>
        <end position="726"/>
    </location>
</feature>
<dbReference type="Proteomes" id="UP000447434">
    <property type="component" value="Chromosome 23"/>
</dbReference>
<feature type="compositionally biased region" description="Polar residues" evidence="1">
    <location>
        <begin position="584"/>
        <end position="593"/>
    </location>
</feature>
<evidence type="ECO:0000256" key="1">
    <source>
        <dbReference type="SAM" id="MobiDB-lite"/>
    </source>
</evidence>
<dbReference type="AlphaFoldDB" id="A0A6A4NMK7"/>
<gene>
    <name evidence="2" type="ORF">Lalb_Chr23g0277781</name>
</gene>
<feature type="compositionally biased region" description="Basic and acidic residues" evidence="1">
    <location>
        <begin position="828"/>
        <end position="847"/>
    </location>
</feature>
<protein>
    <submittedName>
        <fullName evidence="2">Uncharacterized protein</fullName>
    </submittedName>
</protein>
<feature type="compositionally biased region" description="Basic residues" evidence="1">
    <location>
        <begin position="430"/>
        <end position="439"/>
    </location>
</feature>
<evidence type="ECO:0000313" key="3">
    <source>
        <dbReference type="Proteomes" id="UP000447434"/>
    </source>
</evidence>
<feature type="compositionally biased region" description="Polar residues" evidence="1">
    <location>
        <begin position="275"/>
        <end position="285"/>
    </location>
</feature>
<keyword evidence="3" id="KW-1185">Reference proteome</keyword>
<feature type="compositionally biased region" description="Basic and acidic residues" evidence="1">
    <location>
        <begin position="186"/>
        <end position="206"/>
    </location>
</feature>
<dbReference type="EMBL" id="WOCE01000023">
    <property type="protein sequence ID" value="KAE9587798.1"/>
    <property type="molecule type" value="Genomic_DNA"/>
</dbReference>
<feature type="compositionally biased region" description="Basic residues" evidence="1">
    <location>
        <begin position="217"/>
        <end position="226"/>
    </location>
</feature>
<feature type="compositionally biased region" description="Polar residues" evidence="1">
    <location>
        <begin position="1034"/>
        <end position="1048"/>
    </location>
</feature>
<feature type="compositionally biased region" description="Basic and acidic residues" evidence="1">
    <location>
        <begin position="458"/>
        <end position="494"/>
    </location>
</feature>
<feature type="compositionally biased region" description="Basic and acidic residues" evidence="1">
    <location>
        <begin position="514"/>
        <end position="525"/>
    </location>
</feature>
<reference evidence="3" key="1">
    <citation type="journal article" date="2020" name="Nat. Commun.">
        <title>Genome sequence of the cluster root forming white lupin.</title>
        <authorList>
            <person name="Hufnagel B."/>
            <person name="Marques A."/>
            <person name="Soriano A."/>
            <person name="Marques L."/>
            <person name="Divol F."/>
            <person name="Doumas P."/>
            <person name="Sallet E."/>
            <person name="Mancinotti D."/>
            <person name="Carrere S."/>
            <person name="Marande W."/>
            <person name="Arribat S."/>
            <person name="Keller J."/>
            <person name="Huneau C."/>
            <person name="Blein T."/>
            <person name="Aime D."/>
            <person name="Laguerre M."/>
            <person name="Taylor J."/>
            <person name="Schubert V."/>
            <person name="Nelson M."/>
            <person name="Geu-Flores F."/>
            <person name="Crespi M."/>
            <person name="Gallardo-Guerrero K."/>
            <person name="Delaux P.-M."/>
            <person name="Salse J."/>
            <person name="Berges H."/>
            <person name="Guyot R."/>
            <person name="Gouzy J."/>
            <person name="Peret B."/>
        </authorList>
    </citation>
    <scope>NUCLEOTIDE SEQUENCE [LARGE SCALE GENOMIC DNA]</scope>
    <source>
        <strain evidence="3">cv. Amiga</strain>
    </source>
</reference>
<proteinExistence type="predicted"/>
<feature type="region of interest" description="Disordered" evidence="1">
    <location>
        <begin position="159"/>
        <end position="230"/>
    </location>
</feature>
<name>A0A6A4NMK7_LUPAL</name>
<feature type="compositionally biased region" description="Polar residues" evidence="1">
    <location>
        <begin position="933"/>
        <end position="950"/>
    </location>
</feature>
<accession>A0A6A4NMK7</accession>
<evidence type="ECO:0000313" key="2">
    <source>
        <dbReference type="EMBL" id="KAE9587798.1"/>
    </source>
</evidence>
<comment type="caution">
    <text evidence="2">The sequence shown here is derived from an EMBL/GenBank/DDBJ whole genome shotgun (WGS) entry which is preliminary data.</text>
</comment>
<sequence>MMMESLDSKADCNNTNVVFIDTTLHTHFALFVNHSDTVSHLKKRILVEHPLCFPKIGHIEIHAVKVKRKGCFYHLSDSVLVKSAFNGVSKDWFLSVDASALVDVSPERVSGFNYSPLPQLENKQDEKEVPFVSTLVSEHTRKEIVEYLGEGVKSSINNDSRIPLPLSIPETEDHRHENNELSSLQIERELDRTSKSTPKDDYRVNEEVPSISVASVKKQRKSKRKKDGIDQDDISKEDIASVDNVLSVASKSVSRSINFKVPQVENKLDEKEKNQFASPRVSENTGKVDKKSGKGVKSSSNNDTGIPLLGSIPETENHDNIKKELRSKVDRSSKGTTKDDYNVHEEDPLTPMPSVKEKRSKRKKGGVVQDDTSKENIGSVDNPLSVPSRNVSSLNNFQTPQLESKHDEKEGVGIGDESMKEASTEGPAANKKHKKRKRSSTHDSKETLEVEVATQKDAAQKPDEAHKQSKGTKDQLEYNNDKSRDYAQSKKNEVTEDFSDARPPAKKKHKGKHKSEDKSLSKEKSSMVSDFNVENAPDHLLEDQQKIKNSSNEQSAEHFKDAEPPKTSVPGRRKKGKKNKSNPLQTPVVTSSRKGYEADPTSIGGGIEEEISEVGILSKDFSMNISTINNTEIGTDACKEDIGSNIHPSDVLLLITDPVIESKELTEDNVNIVINHFHKSDAGQSEGAEEGRELSPQNDPKPLPLEESPPSNLDNTGANIRESNGISKLIDENGMTEPVKSEKKKRGSRKTKDSGGDPPRREDTGPSEGAEEGRELSQHNDPKPVPLEETNLDNTGANIIESNGISKVVDGDGITEPVKSEKKRGSRKTKDSGGDPPSKEDTGRVDASDNENFFRQFFKPANCDPMSGNTEMEENPSNQTEGVKKQQDEMKGTVISSTGKEDDLSADNAGSLDNSEQVDKHVDKRQTEEPNIKETSISKSISNHAMSSIGENIKPHTDASGKSTVLEKRRESIPISNLKLEASKKKVQNKAGRASGRTVGVASNTQQKKSLLEGAIFTEDSSGTSEDEREVDNSDASTRTPSDNSLLSDFSDVDSNAGLDSQQNGLRGGRSALKDAMSGTKVAIDHVLTSSRRYKKAKIVASQTESQLEFVPDSLAD</sequence>
<feature type="compositionally biased region" description="Polar residues" evidence="1">
    <location>
        <begin position="792"/>
        <end position="805"/>
    </location>
</feature>
<feature type="compositionally biased region" description="Basic and acidic residues" evidence="1">
    <location>
        <begin position="555"/>
        <end position="564"/>
    </location>
</feature>
<feature type="region of interest" description="Disordered" evidence="1">
    <location>
        <begin position="681"/>
        <end position="1072"/>
    </location>
</feature>
<feature type="compositionally biased region" description="Basic residues" evidence="1">
    <location>
        <begin position="571"/>
        <end position="580"/>
    </location>
</feature>
<feature type="compositionally biased region" description="Polar residues" evidence="1">
    <location>
        <begin position="385"/>
        <end position="402"/>
    </location>
</feature>
<feature type="compositionally biased region" description="Basic residues" evidence="1">
    <location>
        <begin position="504"/>
        <end position="513"/>
    </location>
</feature>
<feature type="compositionally biased region" description="Basic and acidic residues" evidence="1">
    <location>
        <begin position="953"/>
        <end position="972"/>
    </location>
</feature>
<feature type="compositionally biased region" description="Basic and acidic residues" evidence="1">
    <location>
        <begin position="403"/>
        <end position="423"/>
    </location>
</feature>
<feature type="compositionally biased region" description="Basic and acidic residues" evidence="1">
    <location>
        <begin position="315"/>
        <end position="347"/>
    </location>
</feature>
<feature type="compositionally biased region" description="Basic and acidic residues" evidence="1">
    <location>
        <begin position="536"/>
        <end position="546"/>
    </location>
</feature>
<feature type="compositionally biased region" description="Basic and acidic residues" evidence="1">
    <location>
        <begin position="771"/>
        <end position="782"/>
    </location>
</feature>
<feature type="compositionally biased region" description="Basic and acidic residues" evidence="1">
    <location>
        <begin position="750"/>
        <end position="764"/>
    </location>
</feature>
<dbReference type="OrthoDB" id="1093005at2759"/>
<feature type="compositionally biased region" description="Basic and acidic residues" evidence="1">
    <location>
        <begin position="882"/>
        <end position="891"/>
    </location>
</feature>
<feature type="region of interest" description="Disordered" evidence="1">
    <location>
        <begin position="269"/>
        <end position="607"/>
    </location>
</feature>
<feature type="compositionally biased region" description="Polar residues" evidence="1">
    <location>
        <begin position="867"/>
        <end position="881"/>
    </location>
</feature>